<evidence type="ECO:0000259" key="3">
    <source>
        <dbReference type="PROSITE" id="PS50887"/>
    </source>
</evidence>
<dbReference type="InterPro" id="IPR035919">
    <property type="entry name" value="EAL_sf"/>
</dbReference>
<keyword evidence="1" id="KW-1133">Transmembrane helix</keyword>
<dbReference type="InterPro" id="IPR043128">
    <property type="entry name" value="Rev_trsase/Diguanyl_cyclase"/>
</dbReference>
<dbReference type="CDD" id="cd01948">
    <property type="entry name" value="EAL"/>
    <property type="match status" value="1"/>
</dbReference>
<feature type="domain" description="EAL" evidence="2">
    <location>
        <begin position="746"/>
        <end position="996"/>
    </location>
</feature>
<keyword evidence="1" id="KW-0812">Transmembrane</keyword>
<proteinExistence type="predicted"/>
<dbReference type="InterPro" id="IPR050706">
    <property type="entry name" value="Cyclic-di-GMP_PDE-like"/>
</dbReference>
<reference evidence="4 5" key="1">
    <citation type="submission" date="2020-08" db="EMBL/GenBank/DDBJ databases">
        <authorList>
            <person name="Liu C."/>
            <person name="Sun Q."/>
        </authorList>
    </citation>
    <scope>NUCLEOTIDE SEQUENCE [LARGE SCALE GENOMIC DNA]</scope>
    <source>
        <strain evidence="4 5">NSJ-29</strain>
    </source>
</reference>
<dbReference type="Gene3D" id="3.30.70.270">
    <property type="match status" value="1"/>
</dbReference>
<name>A0A7G9G9K7_9FIRM</name>
<accession>A0A7G9G9K7</accession>
<dbReference type="Pfam" id="PF00563">
    <property type="entry name" value="EAL"/>
    <property type="match status" value="1"/>
</dbReference>
<dbReference type="InterPro" id="IPR001633">
    <property type="entry name" value="EAL_dom"/>
</dbReference>
<dbReference type="RefSeq" id="WP_249328304.1">
    <property type="nucleotide sequence ID" value="NZ_CP060635.1"/>
</dbReference>
<dbReference type="SUPFAM" id="SSF55073">
    <property type="entry name" value="Nucleotide cyclase"/>
    <property type="match status" value="1"/>
</dbReference>
<keyword evidence="1" id="KW-0472">Membrane</keyword>
<dbReference type="CDD" id="cd01949">
    <property type="entry name" value="GGDEF"/>
    <property type="match status" value="1"/>
</dbReference>
<dbReference type="InterPro" id="IPR000160">
    <property type="entry name" value="GGDEF_dom"/>
</dbReference>
<protein>
    <submittedName>
        <fullName evidence="4">EAL domain-containing protein</fullName>
    </submittedName>
</protein>
<dbReference type="Proteomes" id="UP000515860">
    <property type="component" value="Chromosome"/>
</dbReference>
<dbReference type="Gene3D" id="3.30.450.20">
    <property type="entry name" value="PAS domain"/>
    <property type="match status" value="1"/>
</dbReference>
<evidence type="ECO:0000313" key="4">
    <source>
        <dbReference type="EMBL" id="QNM07489.1"/>
    </source>
</evidence>
<evidence type="ECO:0000256" key="1">
    <source>
        <dbReference type="SAM" id="Phobius"/>
    </source>
</evidence>
<dbReference type="PANTHER" id="PTHR33121:SF70">
    <property type="entry name" value="SIGNALING PROTEIN YKOW"/>
    <property type="match status" value="1"/>
</dbReference>
<feature type="transmembrane region" description="Helical" evidence="1">
    <location>
        <begin position="12"/>
        <end position="38"/>
    </location>
</feature>
<sequence length="1006" mass="114299">MKKLRSTPISRKLLFPMVILIAIEILLLVGGIFGGGLIQHLEGNEKDILRERVINRKNYLENEMITRWSNVSETVQKVNNTAERLLWSGQISLDTLDDGSDYSTPLLADVSDDLISLMRTNRVTGAFVILNTDDLEALHAQGIYENKPGLYFRDYDPVSNSTERNQDLLLEYAPTEVVQNLNISLDSEWRPQFEFERAGGYGSYLYEPFEAAVQIEEPQNLEISDLGYWSEPYCLYGDGKEVISYSVPLILSDGTVYGVLGIDLTLDYLKSLIPYSEIGEKNQGAYLLGIEKNDDGKLTNVLINGPVYAQMADDQEITEVYEQDGEMAIRSDGQQQMYCDMEYLNLYNTNTPFSSQKWALVGTVSRNNLFAFSNQIITTLIKAILLTLAAGVAGGILISLFISRPVTMLTRSVKKAKPSGQMVLAKTGIREIDLLAESLENLSGEMLYTAEKFAYIINMASIQLSVFEVNRKDGSIFITEKFFSMFDIPEMEPSEITIDSFRDTMLSLESCRQNDMEGENGEILYKIPSEGDSYGPFRYIKVTLSDNGQRCIGLVEDVTSAVMEKEAIEHERDHDLLTGLLNRRAFNRIMKHLFSKGSGVLKTAALVMMDLDDLKYVNDTYGHDYGDKYIQSAAECFQESVPEDAVVSRFSGDEFYIFLYGYPDKEEVRGRLAELKRGIKKKNLSLPDQEPCHIRVSGGVAWYPEDSTSYEQLLRYSDFAMYKVKHSVKGEFSDFDLGVYNHDVYLMQNKAELNELLEKRAVEYYFQPIVSTATGEIYAYEALMRAHMTTLQNPAEILQLARMESKLNQIESMTWFKSMEAFSGWIEKGRVSEACRIFINSVPNLVLPSDQLDQFEKRYQPYLKNIVLEITEEEEQDEESSGLKKALMKRWRGEMALDDYGSGYNSEKALLGLSPRYIKVDYAIIRDIHLDRDKQKILENIVSYAHERNQQIIAEGIETMEEAVAVIQMNVDYLQGFLLAKPALLPPEISADMKRLIQAEAAKKRH</sequence>
<organism evidence="4 5">
    <name type="scientific">Wansuia hejianensis</name>
    <dbReference type="NCBI Taxonomy" id="2763667"/>
    <lineage>
        <taxon>Bacteria</taxon>
        <taxon>Bacillati</taxon>
        <taxon>Bacillota</taxon>
        <taxon>Clostridia</taxon>
        <taxon>Lachnospirales</taxon>
        <taxon>Lachnospiraceae</taxon>
        <taxon>Wansuia</taxon>
    </lineage>
</organism>
<dbReference type="SUPFAM" id="SSF141868">
    <property type="entry name" value="EAL domain-like"/>
    <property type="match status" value="1"/>
</dbReference>
<dbReference type="SMART" id="SM00267">
    <property type="entry name" value="GGDEF"/>
    <property type="match status" value="1"/>
</dbReference>
<dbReference type="AlphaFoldDB" id="A0A7G9G9K7"/>
<dbReference type="GO" id="GO:0071111">
    <property type="term" value="F:cyclic-guanylate-specific phosphodiesterase activity"/>
    <property type="evidence" value="ECO:0007669"/>
    <property type="project" value="InterPro"/>
</dbReference>
<dbReference type="KEGG" id="whj:H9Q79_11160"/>
<feature type="domain" description="GGDEF" evidence="3">
    <location>
        <begin position="602"/>
        <end position="737"/>
    </location>
</feature>
<dbReference type="PROSITE" id="PS50883">
    <property type="entry name" value="EAL"/>
    <property type="match status" value="1"/>
</dbReference>
<dbReference type="PROSITE" id="PS50887">
    <property type="entry name" value="GGDEF"/>
    <property type="match status" value="1"/>
</dbReference>
<dbReference type="EMBL" id="CP060635">
    <property type="protein sequence ID" value="QNM07489.1"/>
    <property type="molecule type" value="Genomic_DNA"/>
</dbReference>
<dbReference type="NCBIfam" id="TIGR00254">
    <property type="entry name" value="GGDEF"/>
    <property type="match status" value="1"/>
</dbReference>
<dbReference type="Pfam" id="PF00990">
    <property type="entry name" value="GGDEF"/>
    <property type="match status" value="1"/>
</dbReference>
<dbReference type="Gene3D" id="3.20.20.450">
    <property type="entry name" value="EAL domain"/>
    <property type="match status" value="1"/>
</dbReference>
<evidence type="ECO:0000259" key="2">
    <source>
        <dbReference type="PROSITE" id="PS50883"/>
    </source>
</evidence>
<dbReference type="PANTHER" id="PTHR33121">
    <property type="entry name" value="CYCLIC DI-GMP PHOSPHODIESTERASE PDEF"/>
    <property type="match status" value="1"/>
</dbReference>
<gene>
    <name evidence="4" type="ORF">H9Q79_11160</name>
</gene>
<keyword evidence="5" id="KW-1185">Reference proteome</keyword>
<dbReference type="SMART" id="SM00052">
    <property type="entry name" value="EAL"/>
    <property type="match status" value="1"/>
</dbReference>
<dbReference type="InterPro" id="IPR029787">
    <property type="entry name" value="Nucleotide_cyclase"/>
</dbReference>
<evidence type="ECO:0000313" key="5">
    <source>
        <dbReference type="Proteomes" id="UP000515860"/>
    </source>
</evidence>